<dbReference type="AlphaFoldDB" id="A0AAV8EGC8"/>
<dbReference type="InterPro" id="IPR006566">
    <property type="entry name" value="FBD"/>
</dbReference>
<dbReference type="PANTHER" id="PTHR31639:SF285">
    <property type="entry name" value="OS01G0730200 PROTEIN"/>
    <property type="match status" value="1"/>
</dbReference>
<dbReference type="SUPFAM" id="SSF81383">
    <property type="entry name" value="F-box domain"/>
    <property type="match status" value="1"/>
</dbReference>
<dbReference type="PANTHER" id="PTHR31639">
    <property type="entry name" value="F-BOX PROTEIN-LIKE"/>
    <property type="match status" value="1"/>
</dbReference>
<dbReference type="InterPro" id="IPR032675">
    <property type="entry name" value="LRR_dom_sf"/>
</dbReference>
<dbReference type="InterPro" id="IPR001810">
    <property type="entry name" value="F-box_dom"/>
</dbReference>
<feature type="domain" description="F-box" evidence="1">
    <location>
        <begin position="19"/>
        <end position="73"/>
    </location>
</feature>
<protein>
    <submittedName>
        <fullName evidence="2">F-box family protein</fullName>
    </submittedName>
</protein>
<organism evidence="2 3">
    <name type="scientific">Rhynchospora pubera</name>
    <dbReference type="NCBI Taxonomy" id="906938"/>
    <lineage>
        <taxon>Eukaryota</taxon>
        <taxon>Viridiplantae</taxon>
        <taxon>Streptophyta</taxon>
        <taxon>Embryophyta</taxon>
        <taxon>Tracheophyta</taxon>
        <taxon>Spermatophyta</taxon>
        <taxon>Magnoliopsida</taxon>
        <taxon>Liliopsida</taxon>
        <taxon>Poales</taxon>
        <taxon>Cyperaceae</taxon>
        <taxon>Cyperoideae</taxon>
        <taxon>Rhynchosporeae</taxon>
        <taxon>Rhynchospora</taxon>
    </lineage>
</organism>
<name>A0AAV8EGC8_9POAL</name>
<comment type="caution">
    <text evidence="2">The sequence shown here is derived from an EMBL/GenBank/DDBJ whole genome shotgun (WGS) entry which is preliminary data.</text>
</comment>
<evidence type="ECO:0000259" key="1">
    <source>
        <dbReference type="PROSITE" id="PS50181"/>
    </source>
</evidence>
<reference evidence="2" key="1">
    <citation type="submission" date="2022-08" db="EMBL/GenBank/DDBJ databases">
        <authorList>
            <person name="Marques A."/>
        </authorList>
    </citation>
    <scope>NUCLEOTIDE SEQUENCE</scope>
    <source>
        <strain evidence="2">RhyPub2mFocal</strain>
        <tissue evidence="2">Leaves</tissue>
    </source>
</reference>
<dbReference type="Gene3D" id="3.80.10.10">
    <property type="entry name" value="Ribonuclease Inhibitor"/>
    <property type="match status" value="1"/>
</dbReference>
<evidence type="ECO:0000313" key="2">
    <source>
        <dbReference type="EMBL" id="KAJ4777236.1"/>
    </source>
</evidence>
<dbReference type="PROSITE" id="PS50181">
    <property type="entry name" value="FBOX"/>
    <property type="match status" value="1"/>
</dbReference>
<gene>
    <name evidence="2" type="ORF">LUZ62_061493</name>
</gene>
<proteinExistence type="predicted"/>
<dbReference type="SMART" id="SM00579">
    <property type="entry name" value="FBD"/>
    <property type="match status" value="1"/>
</dbReference>
<dbReference type="Gene3D" id="1.20.1280.50">
    <property type="match status" value="1"/>
</dbReference>
<dbReference type="Proteomes" id="UP001140206">
    <property type="component" value="Chromosome 3"/>
</dbReference>
<sequence>MLMVSSQHEKRIANAATDHDIITILPVEIKEKILTKLPIKDAVRTSILSTKWRYTWASIPEILVKDDDLVSTLSTIDEAGCSSRFTKIVDLLLFIHKGPILEFNLSTKHLCPEAFDRWILNLSRNGITKLIFKLNCASDTKYKIPTNFFCCTTLQLVQLFRCVIKLSRGFEGFKLLRSLSLHECSISAADTEKLITSSPRLKSLYLYNLQVERSLKIYAVKLKCLIIVGEILDLQMITPQLTVACIKLTNFMPSPARVGCRNDLCQSFGGLLGIQRIFLLGFCIPHLVNGPVELPKAFFYLKEIILQVDFADQKECSFVFLLLQGAINLRKLSLVVRISENTNSSSFWEKDIVFKHLQTVEILKFKSSGPVLAFVKFILRSAPVLREITLFEKDIKSNEQSPSVFKQLLKFQRASAKAEVIFA</sequence>
<dbReference type="SUPFAM" id="SSF52047">
    <property type="entry name" value="RNI-like"/>
    <property type="match status" value="1"/>
</dbReference>
<dbReference type="Pfam" id="PF00646">
    <property type="entry name" value="F-box"/>
    <property type="match status" value="1"/>
</dbReference>
<dbReference type="EMBL" id="JAMFTS010000003">
    <property type="protein sequence ID" value="KAJ4777236.1"/>
    <property type="molecule type" value="Genomic_DNA"/>
</dbReference>
<dbReference type="Pfam" id="PF24758">
    <property type="entry name" value="LRR_At5g56370"/>
    <property type="match status" value="1"/>
</dbReference>
<evidence type="ECO:0000313" key="3">
    <source>
        <dbReference type="Proteomes" id="UP001140206"/>
    </source>
</evidence>
<dbReference type="InterPro" id="IPR055411">
    <property type="entry name" value="LRR_FXL15/At3g58940/PEG3-like"/>
</dbReference>
<accession>A0AAV8EGC8</accession>
<dbReference type="SMART" id="SM00256">
    <property type="entry name" value="FBOX"/>
    <property type="match status" value="1"/>
</dbReference>
<keyword evidence="3" id="KW-1185">Reference proteome</keyword>
<dbReference type="InterPro" id="IPR036047">
    <property type="entry name" value="F-box-like_dom_sf"/>
</dbReference>
<dbReference type="Pfam" id="PF08387">
    <property type="entry name" value="FBD"/>
    <property type="match status" value="1"/>
</dbReference>